<protein>
    <submittedName>
        <fullName evidence="3">Tripartite tricarboxylate transporter substrate binding protein</fullName>
    </submittedName>
</protein>
<reference evidence="3 4" key="1">
    <citation type="submission" date="2024-02" db="EMBL/GenBank/DDBJ databases">
        <title>Bacteria isolated from the canopy kelp, Nereocystis luetkeana.</title>
        <authorList>
            <person name="Pfister C.A."/>
            <person name="Younker I.T."/>
            <person name="Light S.H."/>
        </authorList>
    </citation>
    <scope>NUCLEOTIDE SEQUENCE [LARGE SCALE GENOMIC DNA]</scope>
    <source>
        <strain evidence="3 4">TI.5.07</strain>
    </source>
</reference>
<comment type="similarity">
    <text evidence="1">Belongs to the UPF0065 (bug) family.</text>
</comment>
<dbReference type="CDD" id="cd07012">
    <property type="entry name" value="PBP2_Bug_TTT"/>
    <property type="match status" value="1"/>
</dbReference>
<evidence type="ECO:0000256" key="2">
    <source>
        <dbReference type="SAM" id="SignalP"/>
    </source>
</evidence>
<dbReference type="EMBL" id="JBAKAP010000002">
    <property type="protein sequence ID" value="MEL0615632.1"/>
    <property type="molecule type" value="Genomic_DNA"/>
</dbReference>
<sequence>MRQSRRLPSSLRDITPLRLAAAMAAPLALAAASLVAMPAAAADKSECIAPAKPGGGYDLTCRLAANGLLETGIIDSPMMVTYMPGGIGAVAYNHVIGVRSDDPNLVVAASTGAAVNLALGKFGKFSADDVRWVGALGVDYGAVVVNADAPWQTLDELMQDLKAHPSEIPFGAGGTIGSQDWMKAALIAKSIDVSPRKLRYVSFEGGGEALAALLGNHIKVYTGDLSELKSQLSSGKIRVLAALSEERMDGAFAEIPTAAEQGYDVTWPIWRGYYMGKDVSDADYDAWVERLKQLSEKPEFAEIRAARGLFPIQKFGADFDDYVKGQVADFKTLAKEVGLTK</sequence>
<dbReference type="InterPro" id="IPR005064">
    <property type="entry name" value="BUG"/>
</dbReference>
<dbReference type="SUPFAM" id="SSF53850">
    <property type="entry name" value="Periplasmic binding protein-like II"/>
    <property type="match status" value="1"/>
</dbReference>
<dbReference type="Pfam" id="PF03401">
    <property type="entry name" value="TctC"/>
    <property type="match status" value="1"/>
</dbReference>
<proteinExistence type="inferred from homology"/>
<keyword evidence="4" id="KW-1185">Reference proteome</keyword>
<evidence type="ECO:0000256" key="1">
    <source>
        <dbReference type="ARBA" id="ARBA00006987"/>
    </source>
</evidence>
<dbReference type="RefSeq" id="WP_341541730.1">
    <property type="nucleotide sequence ID" value="NZ_JBAKAP010000002.1"/>
</dbReference>
<accession>A0ABU9GDW4</accession>
<comment type="caution">
    <text evidence="3">The sequence shown here is derived from an EMBL/GenBank/DDBJ whole genome shotgun (WGS) entry which is preliminary data.</text>
</comment>
<dbReference type="Proteomes" id="UP001378242">
    <property type="component" value="Unassembled WGS sequence"/>
</dbReference>
<keyword evidence="2" id="KW-0732">Signal</keyword>
<dbReference type="Gene3D" id="3.40.190.10">
    <property type="entry name" value="Periplasmic binding protein-like II"/>
    <property type="match status" value="1"/>
</dbReference>
<dbReference type="PIRSF" id="PIRSF017082">
    <property type="entry name" value="YflP"/>
    <property type="match status" value="1"/>
</dbReference>
<dbReference type="PANTHER" id="PTHR42928:SF3">
    <property type="entry name" value="UPF0065 PROTEIN YFLP"/>
    <property type="match status" value="1"/>
</dbReference>
<name>A0ABU9GDW4_COBMA</name>
<gene>
    <name evidence="3" type="ORF">V6243_02225</name>
</gene>
<dbReference type="InterPro" id="IPR042100">
    <property type="entry name" value="Bug_dom1"/>
</dbReference>
<feature type="chain" id="PRO_5045217429" evidence="2">
    <location>
        <begin position="42"/>
        <end position="341"/>
    </location>
</feature>
<evidence type="ECO:0000313" key="4">
    <source>
        <dbReference type="Proteomes" id="UP001378242"/>
    </source>
</evidence>
<organism evidence="3 4">
    <name type="scientific">Cobetia marina</name>
    <name type="common">Deleya marina</name>
    <dbReference type="NCBI Taxonomy" id="28258"/>
    <lineage>
        <taxon>Bacteria</taxon>
        <taxon>Pseudomonadati</taxon>
        <taxon>Pseudomonadota</taxon>
        <taxon>Gammaproteobacteria</taxon>
        <taxon>Oceanospirillales</taxon>
        <taxon>Halomonadaceae</taxon>
        <taxon>Cobetia</taxon>
    </lineage>
</organism>
<dbReference type="Gene3D" id="3.40.190.150">
    <property type="entry name" value="Bordetella uptake gene, domain 1"/>
    <property type="match status" value="1"/>
</dbReference>
<dbReference type="PANTHER" id="PTHR42928">
    <property type="entry name" value="TRICARBOXYLATE-BINDING PROTEIN"/>
    <property type="match status" value="1"/>
</dbReference>
<evidence type="ECO:0000313" key="3">
    <source>
        <dbReference type="EMBL" id="MEL0615632.1"/>
    </source>
</evidence>
<feature type="signal peptide" evidence="2">
    <location>
        <begin position="1"/>
        <end position="41"/>
    </location>
</feature>